<proteinExistence type="predicted"/>
<dbReference type="AlphaFoldDB" id="W2KKJ9"/>
<sequence>HRFRCFTDSTRVPSYLDVLGDPQFWNELKEAEAITASLWLASYCLQRDQNTVGDVVHSFRDIYKGFQQFL</sequence>
<gene>
    <name evidence="1" type="ORF">L917_14753</name>
</gene>
<feature type="non-terminal residue" evidence="1">
    <location>
        <position position="70"/>
    </location>
</feature>
<name>W2KKJ9_PHYNI</name>
<organism evidence="1">
    <name type="scientific">Phytophthora nicotianae</name>
    <name type="common">Potato buckeye rot agent</name>
    <name type="synonym">Phytophthora parasitica</name>
    <dbReference type="NCBI Taxonomy" id="4792"/>
    <lineage>
        <taxon>Eukaryota</taxon>
        <taxon>Sar</taxon>
        <taxon>Stramenopiles</taxon>
        <taxon>Oomycota</taxon>
        <taxon>Peronosporomycetes</taxon>
        <taxon>Peronosporales</taxon>
        <taxon>Peronosporaceae</taxon>
        <taxon>Phytophthora</taxon>
    </lineage>
</organism>
<protein>
    <submittedName>
        <fullName evidence="1">Uncharacterized protein</fullName>
    </submittedName>
</protein>
<feature type="non-terminal residue" evidence="1">
    <location>
        <position position="1"/>
    </location>
</feature>
<reference evidence="1" key="1">
    <citation type="submission" date="2013-11" db="EMBL/GenBank/DDBJ databases">
        <title>The Genome Sequence of Phytophthora parasitica CHvinca01.</title>
        <authorList>
            <consortium name="The Broad Institute Genomics Platform"/>
            <person name="Russ C."/>
            <person name="Tyler B."/>
            <person name="Panabieres F."/>
            <person name="Shan W."/>
            <person name="Tripathy S."/>
            <person name="Grunwald N."/>
            <person name="Machado M."/>
            <person name="Johnson C.S."/>
            <person name="Arredondo F."/>
            <person name="Hong C."/>
            <person name="Coffey M."/>
            <person name="Young S.K."/>
            <person name="Zeng Q."/>
            <person name="Gargeya S."/>
            <person name="Fitzgerald M."/>
            <person name="Abouelleil A."/>
            <person name="Alvarado L."/>
            <person name="Chapman S.B."/>
            <person name="Gainer-Dewar J."/>
            <person name="Goldberg J."/>
            <person name="Griggs A."/>
            <person name="Gujja S."/>
            <person name="Hansen M."/>
            <person name="Howarth C."/>
            <person name="Imamovic A."/>
            <person name="Ireland A."/>
            <person name="Larimer J."/>
            <person name="McCowan C."/>
            <person name="Murphy C."/>
            <person name="Pearson M."/>
            <person name="Poon T.W."/>
            <person name="Priest M."/>
            <person name="Roberts A."/>
            <person name="Saif S."/>
            <person name="Shea T."/>
            <person name="Sykes S."/>
            <person name="Wortman J."/>
            <person name="Nusbaum C."/>
            <person name="Birren B."/>
        </authorList>
    </citation>
    <scope>NUCLEOTIDE SEQUENCE [LARGE SCALE GENOMIC DNA]</scope>
    <source>
        <strain evidence="1">CHvinca01</strain>
    </source>
</reference>
<dbReference type="OrthoDB" id="125864at2759"/>
<evidence type="ECO:0000313" key="1">
    <source>
        <dbReference type="EMBL" id="ETL85756.1"/>
    </source>
</evidence>
<accession>W2KKJ9</accession>
<dbReference type="Proteomes" id="UP000054423">
    <property type="component" value="Unassembled WGS sequence"/>
</dbReference>
<dbReference type="EMBL" id="KI681543">
    <property type="protein sequence ID" value="ETL85756.1"/>
    <property type="molecule type" value="Genomic_DNA"/>
</dbReference>